<dbReference type="eggNOG" id="COG0583">
    <property type="taxonomic scope" value="Bacteria"/>
</dbReference>
<dbReference type="Proteomes" id="UP000051931">
    <property type="component" value="Unassembled WGS sequence"/>
</dbReference>
<dbReference type="PRINTS" id="PR00039">
    <property type="entry name" value="HTHLYSR"/>
</dbReference>
<dbReference type="SUPFAM" id="SSF53850">
    <property type="entry name" value="Periplasmic binding protein-like II"/>
    <property type="match status" value="1"/>
</dbReference>
<proteinExistence type="inferred from homology"/>
<dbReference type="PANTHER" id="PTHR30419:SF28">
    <property type="entry name" value="HTH-TYPE TRANSCRIPTIONAL REGULATOR BSDA"/>
    <property type="match status" value="1"/>
</dbReference>
<feature type="domain" description="HTH lysR-type" evidence="5">
    <location>
        <begin position="1"/>
        <end position="41"/>
    </location>
</feature>
<evidence type="ECO:0000313" key="6">
    <source>
        <dbReference type="EMBL" id="KRL62255.1"/>
    </source>
</evidence>
<dbReference type="Pfam" id="PF00126">
    <property type="entry name" value="HTH_1"/>
    <property type="match status" value="1"/>
</dbReference>
<dbReference type="PROSITE" id="PS50931">
    <property type="entry name" value="HTH_LYSR"/>
    <property type="match status" value="1"/>
</dbReference>
<dbReference type="PATRIC" id="fig|1122152.4.peg.345"/>
<dbReference type="InterPro" id="IPR036390">
    <property type="entry name" value="WH_DNA-bd_sf"/>
</dbReference>
<keyword evidence="4" id="KW-0804">Transcription</keyword>
<dbReference type="EMBL" id="AZFB01000011">
    <property type="protein sequence ID" value="KRL62255.1"/>
    <property type="molecule type" value="Genomic_DNA"/>
</dbReference>
<sequence length="285" mass="32231">MPKAAENLGISQPSLSYAINNLEDELGIPLFEKDGRNIKLTNYGRVYLHYVEEALATLRQGDEYINELQDVTQGHIHLGFTYTMGQDLVPEIVANFLKQDKFSEIEFSYSQDITDKLIEDLLLEKLDLVFASKATTPKLASQVNQFKLADQELLAAVPNDHPLAQKDSVNLAELAQYPMVLYQRNSGLGIYLNELFERAGIEPNVALEVQEDHSVLGFVHYNFGVAIVPHMSQLDTKIVKLIKIDDEAVVHPIYAITKANHFLPPAVMNFEEFAHNYAKKHFKML</sequence>
<dbReference type="Pfam" id="PF03466">
    <property type="entry name" value="LysR_substrate"/>
    <property type="match status" value="1"/>
</dbReference>
<comment type="similarity">
    <text evidence="1">Belongs to the LysR transcriptional regulatory family.</text>
</comment>
<dbReference type="AlphaFoldDB" id="A0A0R1RZ60"/>
<keyword evidence="2" id="KW-0805">Transcription regulation</keyword>
<dbReference type="STRING" id="1122152.GCA_000425905_01333"/>
<evidence type="ECO:0000256" key="3">
    <source>
        <dbReference type="ARBA" id="ARBA00023125"/>
    </source>
</evidence>
<protein>
    <submittedName>
        <fullName evidence="6">Transcriptional regulator</fullName>
    </submittedName>
</protein>
<evidence type="ECO:0000259" key="5">
    <source>
        <dbReference type="PROSITE" id="PS50931"/>
    </source>
</evidence>
<dbReference type="Gene3D" id="1.10.10.10">
    <property type="entry name" value="Winged helix-like DNA-binding domain superfamily/Winged helix DNA-binding domain"/>
    <property type="match status" value="1"/>
</dbReference>
<reference evidence="6 7" key="1">
    <citation type="journal article" date="2015" name="Genome Announc.">
        <title>Expanding the biotechnology potential of lactobacilli through comparative genomics of 213 strains and associated genera.</title>
        <authorList>
            <person name="Sun Z."/>
            <person name="Harris H.M."/>
            <person name="McCann A."/>
            <person name="Guo C."/>
            <person name="Argimon S."/>
            <person name="Zhang W."/>
            <person name="Yang X."/>
            <person name="Jeffery I.B."/>
            <person name="Cooney J.C."/>
            <person name="Kagawa T.F."/>
            <person name="Liu W."/>
            <person name="Song Y."/>
            <person name="Salvetti E."/>
            <person name="Wrobel A."/>
            <person name="Rasinkangas P."/>
            <person name="Parkhill J."/>
            <person name="Rea M.C."/>
            <person name="O'Sullivan O."/>
            <person name="Ritari J."/>
            <person name="Douillard F.P."/>
            <person name="Paul Ross R."/>
            <person name="Yang R."/>
            <person name="Briner A.E."/>
            <person name="Felis G.E."/>
            <person name="de Vos W.M."/>
            <person name="Barrangou R."/>
            <person name="Klaenhammer T.R."/>
            <person name="Caufield P.W."/>
            <person name="Cui Y."/>
            <person name="Zhang H."/>
            <person name="O'Toole P.W."/>
        </authorList>
    </citation>
    <scope>NUCLEOTIDE SEQUENCE [LARGE SCALE GENOMIC DNA]</scope>
    <source>
        <strain evidence="6 7">DSM 15354</strain>
    </source>
</reference>
<dbReference type="InterPro" id="IPR050950">
    <property type="entry name" value="HTH-type_LysR_regulators"/>
</dbReference>
<comment type="caution">
    <text evidence="6">The sequence shown here is derived from an EMBL/GenBank/DDBJ whole genome shotgun (WGS) entry which is preliminary data.</text>
</comment>
<dbReference type="GO" id="GO:0005829">
    <property type="term" value="C:cytosol"/>
    <property type="evidence" value="ECO:0007669"/>
    <property type="project" value="TreeGrafter"/>
</dbReference>
<gene>
    <name evidence="6" type="ORF">FC23_GL000340</name>
</gene>
<evidence type="ECO:0000256" key="1">
    <source>
        <dbReference type="ARBA" id="ARBA00009437"/>
    </source>
</evidence>
<keyword evidence="7" id="KW-1185">Reference proteome</keyword>
<dbReference type="InterPro" id="IPR005119">
    <property type="entry name" value="LysR_subst-bd"/>
</dbReference>
<dbReference type="GO" id="GO:0003677">
    <property type="term" value="F:DNA binding"/>
    <property type="evidence" value="ECO:0007669"/>
    <property type="project" value="UniProtKB-KW"/>
</dbReference>
<organism evidence="6 7">
    <name type="scientific">Lactobacillus psittaci DSM 15354</name>
    <dbReference type="NCBI Taxonomy" id="1122152"/>
    <lineage>
        <taxon>Bacteria</taxon>
        <taxon>Bacillati</taxon>
        <taxon>Bacillota</taxon>
        <taxon>Bacilli</taxon>
        <taxon>Lactobacillales</taxon>
        <taxon>Lactobacillaceae</taxon>
        <taxon>Lactobacillus</taxon>
    </lineage>
</organism>
<dbReference type="SUPFAM" id="SSF46785">
    <property type="entry name" value="Winged helix' DNA-binding domain"/>
    <property type="match status" value="1"/>
</dbReference>
<evidence type="ECO:0000256" key="2">
    <source>
        <dbReference type="ARBA" id="ARBA00023015"/>
    </source>
</evidence>
<dbReference type="InterPro" id="IPR036388">
    <property type="entry name" value="WH-like_DNA-bd_sf"/>
</dbReference>
<evidence type="ECO:0000313" key="7">
    <source>
        <dbReference type="Proteomes" id="UP000051931"/>
    </source>
</evidence>
<keyword evidence="3" id="KW-0238">DNA-binding</keyword>
<evidence type="ECO:0000256" key="4">
    <source>
        <dbReference type="ARBA" id="ARBA00023163"/>
    </source>
</evidence>
<dbReference type="Gene3D" id="3.40.190.290">
    <property type="match status" value="1"/>
</dbReference>
<dbReference type="InterPro" id="IPR000847">
    <property type="entry name" value="LysR_HTH_N"/>
</dbReference>
<accession>A0A0R1RZ60</accession>
<name>A0A0R1RZ60_9LACO</name>
<dbReference type="PANTHER" id="PTHR30419">
    <property type="entry name" value="HTH-TYPE TRANSCRIPTIONAL REGULATOR YBHD"/>
    <property type="match status" value="1"/>
</dbReference>
<dbReference type="GO" id="GO:0003700">
    <property type="term" value="F:DNA-binding transcription factor activity"/>
    <property type="evidence" value="ECO:0007669"/>
    <property type="project" value="InterPro"/>
</dbReference>